<feature type="region of interest" description="Disordered" evidence="2">
    <location>
        <begin position="178"/>
        <end position="200"/>
    </location>
</feature>
<evidence type="ECO:0000313" key="6">
    <source>
        <dbReference type="Proteomes" id="UP000619260"/>
    </source>
</evidence>
<accession>A0A8J3YQ50</accession>
<dbReference type="EMBL" id="BOPF01000017">
    <property type="protein sequence ID" value="GIJ47768.1"/>
    <property type="molecule type" value="Genomic_DNA"/>
</dbReference>
<dbReference type="InterPro" id="IPR044666">
    <property type="entry name" value="Cyclophilin_A-like"/>
</dbReference>
<protein>
    <recommendedName>
        <fullName evidence="4">PPIase cyclophilin-type domain-containing protein</fullName>
    </recommendedName>
</protein>
<feature type="region of interest" description="Disordered" evidence="2">
    <location>
        <begin position="277"/>
        <end position="306"/>
    </location>
</feature>
<reference evidence="5" key="1">
    <citation type="submission" date="2021-01" db="EMBL/GenBank/DDBJ databases">
        <title>Whole genome shotgun sequence of Virgisporangium aliadipatigenens NBRC 105644.</title>
        <authorList>
            <person name="Komaki H."/>
            <person name="Tamura T."/>
        </authorList>
    </citation>
    <scope>NUCLEOTIDE SEQUENCE</scope>
    <source>
        <strain evidence="5">NBRC 105644</strain>
    </source>
</reference>
<evidence type="ECO:0000313" key="5">
    <source>
        <dbReference type="EMBL" id="GIJ47768.1"/>
    </source>
</evidence>
<feature type="compositionally biased region" description="Low complexity" evidence="2">
    <location>
        <begin position="181"/>
        <end position="200"/>
    </location>
</feature>
<keyword evidence="3" id="KW-1133">Transmembrane helix</keyword>
<dbReference type="SUPFAM" id="SSF50891">
    <property type="entry name" value="Cyclophilin-like"/>
    <property type="match status" value="1"/>
</dbReference>
<organism evidence="5 6">
    <name type="scientific">Virgisporangium aliadipatigenens</name>
    <dbReference type="NCBI Taxonomy" id="741659"/>
    <lineage>
        <taxon>Bacteria</taxon>
        <taxon>Bacillati</taxon>
        <taxon>Actinomycetota</taxon>
        <taxon>Actinomycetes</taxon>
        <taxon>Micromonosporales</taxon>
        <taxon>Micromonosporaceae</taxon>
        <taxon>Virgisporangium</taxon>
    </lineage>
</organism>
<dbReference type="InterPro" id="IPR029000">
    <property type="entry name" value="Cyclophilin-like_dom_sf"/>
</dbReference>
<evidence type="ECO:0000256" key="1">
    <source>
        <dbReference type="ARBA" id="ARBA00002388"/>
    </source>
</evidence>
<keyword evidence="6" id="KW-1185">Reference proteome</keyword>
<evidence type="ECO:0000256" key="2">
    <source>
        <dbReference type="SAM" id="MobiDB-lite"/>
    </source>
</evidence>
<dbReference type="PROSITE" id="PS50072">
    <property type="entry name" value="CSA_PPIASE_2"/>
    <property type="match status" value="1"/>
</dbReference>
<dbReference type="CDD" id="cd00317">
    <property type="entry name" value="cyclophilin"/>
    <property type="match status" value="1"/>
</dbReference>
<dbReference type="PANTHER" id="PTHR45625:SF3">
    <property type="entry name" value="PEPTIDYL-PROLYL CIS-TRANS ISOMERASE B-RELATED"/>
    <property type="match status" value="1"/>
</dbReference>
<comment type="caution">
    <text evidence="5">The sequence shown here is derived from an EMBL/GenBank/DDBJ whole genome shotgun (WGS) entry which is preliminary data.</text>
</comment>
<feature type="compositionally biased region" description="Low complexity" evidence="2">
    <location>
        <begin position="285"/>
        <end position="306"/>
    </location>
</feature>
<keyword evidence="3" id="KW-0472">Membrane</keyword>
<dbReference type="InterPro" id="IPR002130">
    <property type="entry name" value="Cyclophilin-type_PPIase_dom"/>
</dbReference>
<feature type="transmembrane region" description="Helical" evidence="3">
    <location>
        <begin position="48"/>
        <end position="67"/>
    </location>
</feature>
<gene>
    <name evidence="5" type="ORF">Val02_46540</name>
</gene>
<evidence type="ECO:0000256" key="3">
    <source>
        <dbReference type="SAM" id="Phobius"/>
    </source>
</evidence>
<feature type="domain" description="PPIase cyclophilin-type" evidence="4">
    <location>
        <begin position="104"/>
        <end position="280"/>
    </location>
</feature>
<dbReference type="Pfam" id="PF00160">
    <property type="entry name" value="Pro_isomerase"/>
    <property type="match status" value="1"/>
</dbReference>
<dbReference type="GO" id="GO:0003755">
    <property type="term" value="F:peptidyl-prolyl cis-trans isomerase activity"/>
    <property type="evidence" value="ECO:0007669"/>
    <property type="project" value="InterPro"/>
</dbReference>
<proteinExistence type="predicted"/>
<dbReference type="Gene3D" id="2.40.100.10">
    <property type="entry name" value="Cyclophilin-like"/>
    <property type="match status" value="1"/>
</dbReference>
<dbReference type="Proteomes" id="UP000619260">
    <property type="component" value="Unassembled WGS sequence"/>
</dbReference>
<keyword evidence="3" id="KW-0812">Transmembrane</keyword>
<sequence length="306" mass="31470">MGKTSEGVSTVARTKDRQRALARAKLERQIARRAAAARRKRQIQAGTAAGIALVLVVLGGLWIGGVFEPDKVDPLAQKCAWTTEAAEGSKDVGRPPTEKILENGFQTMKLTTNKGELEALIDVSKVPCTAASFTFLAGKDYFKDTKCHRLTTEGIFVLQCGDPAANGKGGPGYKFADENLPTPAASTPATDPSASASAAPPAGKVVYKAGTIAMANSGADTNGSQFFIVYQDSTMDPNYAVLGTVTKGLDVVQTLAKAGTAEGNTDGAPKEEVVIQSLTMSAGEPAPSASASTAPSASSAPSASTS</sequence>
<dbReference type="PRINTS" id="PR00153">
    <property type="entry name" value="CSAPPISMRASE"/>
</dbReference>
<dbReference type="PANTHER" id="PTHR45625">
    <property type="entry name" value="PEPTIDYL-PROLYL CIS-TRANS ISOMERASE-RELATED"/>
    <property type="match status" value="1"/>
</dbReference>
<evidence type="ECO:0000259" key="4">
    <source>
        <dbReference type="PROSITE" id="PS50072"/>
    </source>
</evidence>
<dbReference type="AlphaFoldDB" id="A0A8J3YQ50"/>
<comment type="function">
    <text evidence="1">PPIases accelerate the folding of proteins. It catalyzes the cis-trans isomerization of proline imidic peptide bonds in oligopeptides.</text>
</comment>
<name>A0A8J3YQ50_9ACTN</name>